<evidence type="ECO:0000313" key="2">
    <source>
        <dbReference type="EMBL" id="ACF82202.1"/>
    </source>
</evidence>
<feature type="region of interest" description="Disordered" evidence="1">
    <location>
        <begin position="41"/>
        <end position="78"/>
    </location>
</feature>
<name>B4FJA9_MAIZE</name>
<organism evidence="2">
    <name type="scientific">Zea mays</name>
    <name type="common">Maize</name>
    <dbReference type="NCBI Taxonomy" id="4577"/>
    <lineage>
        <taxon>Eukaryota</taxon>
        <taxon>Viridiplantae</taxon>
        <taxon>Streptophyta</taxon>
        <taxon>Embryophyta</taxon>
        <taxon>Tracheophyta</taxon>
        <taxon>Spermatophyta</taxon>
        <taxon>Magnoliopsida</taxon>
        <taxon>Liliopsida</taxon>
        <taxon>Poales</taxon>
        <taxon>Poaceae</taxon>
        <taxon>PACMAD clade</taxon>
        <taxon>Panicoideae</taxon>
        <taxon>Andropogonodae</taxon>
        <taxon>Andropogoneae</taxon>
        <taxon>Tripsacinae</taxon>
        <taxon>Zea</taxon>
    </lineage>
</organism>
<feature type="compositionally biased region" description="Low complexity" evidence="1">
    <location>
        <begin position="41"/>
        <end position="52"/>
    </location>
</feature>
<sequence length="102" mass="11353">MLTRSCSNLSCRVVITFCHELDSRCHRALCVLAFAVESLNPSSPAQPYPASSLQIQSRYRPARHQESQESGEDEASSAIFPKRSTIAWIGKSLPISRIRVGY</sequence>
<dbReference type="HOGENOM" id="CLU_179577_0_0_1"/>
<proteinExistence type="evidence at transcript level"/>
<dbReference type="AlphaFoldDB" id="B4FJA9"/>
<evidence type="ECO:0000256" key="1">
    <source>
        <dbReference type="SAM" id="MobiDB-lite"/>
    </source>
</evidence>
<dbReference type="EMBL" id="BT037197">
    <property type="protein sequence ID" value="ACF82202.1"/>
    <property type="molecule type" value="mRNA"/>
</dbReference>
<protein>
    <submittedName>
        <fullName evidence="2">Uncharacterized protein</fullName>
    </submittedName>
</protein>
<accession>B4FJA9</accession>
<reference evidence="2" key="1">
    <citation type="journal article" date="2009" name="PLoS Genet.">
        <title>Sequencing, mapping, and analysis of 27,455 maize full-length cDNAs.</title>
        <authorList>
            <person name="Soderlund C."/>
            <person name="Descour A."/>
            <person name="Kudrna D."/>
            <person name="Bomhoff M."/>
            <person name="Boyd L."/>
            <person name="Currie J."/>
            <person name="Angelova A."/>
            <person name="Collura K."/>
            <person name="Wissotski M."/>
            <person name="Ashley E."/>
            <person name="Morrow D."/>
            <person name="Fernandes J."/>
            <person name="Walbot V."/>
            <person name="Yu Y."/>
        </authorList>
    </citation>
    <scope>NUCLEOTIDE SEQUENCE</scope>
    <source>
        <strain evidence="2">B73</strain>
    </source>
</reference>